<dbReference type="InterPro" id="IPR025558">
    <property type="entry name" value="DUF4283"/>
</dbReference>
<dbReference type="InterPro" id="IPR001878">
    <property type="entry name" value="Znf_CCHC"/>
</dbReference>
<dbReference type="STRING" id="3818.A0A445BM46"/>
<dbReference type="InterPro" id="IPR025836">
    <property type="entry name" value="Zn_knuckle_CX2CX4HX4C"/>
</dbReference>
<accession>A0A445BM46</accession>
<feature type="compositionally biased region" description="Basic and acidic residues" evidence="2">
    <location>
        <begin position="556"/>
        <end position="565"/>
    </location>
</feature>
<keyword evidence="1" id="KW-0862">Zinc</keyword>
<dbReference type="InterPro" id="IPR040256">
    <property type="entry name" value="At4g02000-like"/>
</dbReference>
<dbReference type="Pfam" id="PF14392">
    <property type="entry name" value="zf-CCHC_4"/>
    <property type="match status" value="1"/>
</dbReference>
<dbReference type="PANTHER" id="PTHR31286:SF178">
    <property type="entry name" value="DUF4283 DOMAIN-CONTAINING PROTEIN"/>
    <property type="match status" value="1"/>
</dbReference>
<feature type="compositionally biased region" description="Basic and acidic residues" evidence="2">
    <location>
        <begin position="463"/>
        <end position="473"/>
    </location>
</feature>
<keyword evidence="5" id="KW-1185">Reference proteome</keyword>
<feature type="region of interest" description="Disordered" evidence="2">
    <location>
        <begin position="281"/>
        <end position="319"/>
    </location>
</feature>
<organism evidence="4 5">
    <name type="scientific">Arachis hypogaea</name>
    <name type="common">Peanut</name>
    <dbReference type="NCBI Taxonomy" id="3818"/>
    <lineage>
        <taxon>Eukaryota</taxon>
        <taxon>Viridiplantae</taxon>
        <taxon>Streptophyta</taxon>
        <taxon>Embryophyta</taxon>
        <taxon>Tracheophyta</taxon>
        <taxon>Spermatophyta</taxon>
        <taxon>Magnoliopsida</taxon>
        <taxon>eudicotyledons</taxon>
        <taxon>Gunneridae</taxon>
        <taxon>Pentapetalae</taxon>
        <taxon>rosids</taxon>
        <taxon>fabids</taxon>
        <taxon>Fabales</taxon>
        <taxon>Fabaceae</taxon>
        <taxon>Papilionoideae</taxon>
        <taxon>50 kb inversion clade</taxon>
        <taxon>dalbergioids sensu lato</taxon>
        <taxon>Dalbergieae</taxon>
        <taxon>Pterocarpus clade</taxon>
        <taxon>Arachis</taxon>
    </lineage>
</organism>
<dbReference type="Pfam" id="PF14111">
    <property type="entry name" value="DUF4283"/>
    <property type="match status" value="1"/>
</dbReference>
<evidence type="ECO:0000313" key="5">
    <source>
        <dbReference type="Proteomes" id="UP000289738"/>
    </source>
</evidence>
<feature type="domain" description="CCHC-type" evidence="3">
    <location>
        <begin position="200"/>
        <end position="213"/>
    </location>
</feature>
<sequence>MEGTENAAMEGDVLDLEKSLTQHGEKTDQKLVGRVLTGKVLNTITVHKTILNMWGDPQGLVITNAGPNSFILNFKSQEEARRAYEGGPWRIEGHMLSLQWWSSNLSIDEVNYNQLSIWVQIYGLPYDKINTKNSEKIGAILRRVISAEDPFVEGNMLRSFLRVRVEINVQVPLKTGFWFRRSDRSQSWAEFKYEKLYDYCYKCGRIGHDKRACGEELVRSLVNPEIPRYGPELTTPGLRSIKNEARKAGIRRRKEEQNNWVEELWEARERSLQGREWLKRQAHKDRRGSSLGGVRSSQASASAKSWDREENPQEQMGERQVAIQEVQDQGEVAEDDKMNGEEHNSIFMLNDDGTANHKKGKKEEVIQQRQQASELAIMRNVNEAKDKDKAEENEEDNSEIPRKHKEKGGPSMRRMDSTNRGTWAFMNQRPNRNRQQIRSGPIEGEGNLTIREILMEFNKNMAEENRKRSTGKEVEDEAQNRNNMDIDGPTRHYRTNEEQSKQRGKQIITESEGGFYYVELAEEEEEIEQKNSKAILVAREYETELIQRMEEKLKFKRRREEDQQERTATFQKEEEEGTQMSRANKKNRRRRSITEGGAHEEGSQIRDNLKDITAEEAGLHMPPTQP</sequence>
<dbReference type="PANTHER" id="PTHR31286">
    <property type="entry name" value="GLYCINE-RICH CELL WALL STRUCTURAL PROTEIN 1.8-LIKE"/>
    <property type="match status" value="1"/>
</dbReference>
<dbReference type="GO" id="GO:0008270">
    <property type="term" value="F:zinc ion binding"/>
    <property type="evidence" value="ECO:0007669"/>
    <property type="project" value="UniProtKB-KW"/>
</dbReference>
<proteinExistence type="predicted"/>
<feature type="region of interest" description="Disordered" evidence="2">
    <location>
        <begin position="381"/>
        <end position="420"/>
    </location>
</feature>
<keyword evidence="1" id="KW-0863">Zinc-finger</keyword>
<feature type="compositionally biased region" description="Basic and acidic residues" evidence="2">
    <location>
        <begin position="488"/>
        <end position="501"/>
    </location>
</feature>
<protein>
    <recommendedName>
        <fullName evidence="3">CCHC-type domain-containing protein</fullName>
    </recommendedName>
</protein>
<keyword evidence="1" id="KW-0479">Metal-binding</keyword>
<name>A0A445BM46_ARAHY</name>
<dbReference type="EMBL" id="SDMP01000009">
    <property type="protein sequence ID" value="RYR39726.1"/>
    <property type="molecule type" value="Genomic_DNA"/>
</dbReference>
<evidence type="ECO:0000259" key="3">
    <source>
        <dbReference type="PROSITE" id="PS50158"/>
    </source>
</evidence>
<dbReference type="GO" id="GO:0003676">
    <property type="term" value="F:nucleic acid binding"/>
    <property type="evidence" value="ECO:0007669"/>
    <property type="project" value="InterPro"/>
</dbReference>
<dbReference type="Proteomes" id="UP000289738">
    <property type="component" value="Chromosome A09"/>
</dbReference>
<feature type="region of interest" description="Disordered" evidence="2">
    <location>
        <begin position="463"/>
        <end position="505"/>
    </location>
</feature>
<dbReference type="PROSITE" id="PS50158">
    <property type="entry name" value="ZF_CCHC"/>
    <property type="match status" value="1"/>
</dbReference>
<evidence type="ECO:0000256" key="2">
    <source>
        <dbReference type="SAM" id="MobiDB-lite"/>
    </source>
</evidence>
<evidence type="ECO:0000313" key="4">
    <source>
        <dbReference type="EMBL" id="RYR39726.1"/>
    </source>
</evidence>
<reference evidence="4 5" key="1">
    <citation type="submission" date="2019-01" db="EMBL/GenBank/DDBJ databases">
        <title>Sequencing of cultivated peanut Arachis hypogaea provides insights into genome evolution and oil improvement.</title>
        <authorList>
            <person name="Chen X."/>
        </authorList>
    </citation>
    <scope>NUCLEOTIDE SEQUENCE [LARGE SCALE GENOMIC DNA]</scope>
    <source>
        <strain evidence="5">cv. Fuhuasheng</strain>
        <tissue evidence="4">Leaves</tissue>
    </source>
</reference>
<gene>
    <name evidence="4" type="ORF">Ahy_A09g045311</name>
</gene>
<evidence type="ECO:0000256" key="1">
    <source>
        <dbReference type="PROSITE-ProRule" id="PRU00047"/>
    </source>
</evidence>
<feature type="region of interest" description="Disordered" evidence="2">
    <location>
        <begin position="556"/>
        <end position="626"/>
    </location>
</feature>
<feature type="compositionally biased region" description="Basic and acidic residues" evidence="2">
    <location>
        <begin position="597"/>
        <end position="613"/>
    </location>
</feature>
<comment type="caution">
    <text evidence="4">The sequence shown here is derived from an EMBL/GenBank/DDBJ whole genome shotgun (WGS) entry which is preliminary data.</text>
</comment>
<dbReference type="AlphaFoldDB" id="A0A445BM46"/>